<dbReference type="InterPro" id="IPR053222">
    <property type="entry name" value="Zygotic_Embryogenesis-Asso"/>
</dbReference>
<dbReference type="EMBL" id="GL379990">
    <property type="protein sequence ID" value="EGT41223.1"/>
    <property type="molecule type" value="Genomic_DNA"/>
</dbReference>
<dbReference type="InParanoid" id="G0NZM3"/>
<evidence type="ECO:0000313" key="2">
    <source>
        <dbReference type="EMBL" id="EGT41223.1"/>
    </source>
</evidence>
<proteinExistence type="predicted"/>
<feature type="domain" description="Sdz-33 F-box" evidence="1">
    <location>
        <begin position="97"/>
        <end position="163"/>
    </location>
</feature>
<evidence type="ECO:0000259" key="1">
    <source>
        <dbReference type="Pfam" id="PF07735"/>
    </source>
</evidence>
<evidence type="ECO:0000313" key="3">
    <source>
        <dbReference type="Proteomes" id="UP000008068"/>
    </source>
</evidence>
<sequence length="235" mass="27117">MGRIIGNIEMENPLDLKDWFCHLCYVFNLLKASHMFIAPGSDEIDVGAIQNTFPKFETLHIERVSPRQSKNVLEAFYQDVEVLKINSNPFGKNDPLYRKILIQNYDNLHLGCLPPREKFELNDLLMCNSISINYHTTQNFKGINQFLKLWMKGCNPRLRELCISQRNLNPEDVLKGVRGSKNIPEEEDIIHNNEVLPRGYHDVLPSVAIEIWRFDGTKAAVCMIGGTFWLLVENN</sequence>
<dbReference type="PANTHER" id="PTHR22899">
    <property type="entry name" value="CYCLIN-RELATED F-BOX FAMILY"/>
    <property type="match status" value="1"/>
</dbReference>
<accession>G0NZM3</accession>
<reference evidence="3" key="1">
    <citation type="submission" date="2011-07" db="EMBL/GenBank/DDBJ databases">
        <authorList>
            <consortium name="Caenorhabditis brenneri Sequencing and Analysis Consortium"/>
            <person name="Wilson R.K."/>
        </authorList>
    </citation>
    <scope>NUCLEOTIDE SEQUENCE [LARGE SCALE GENOMIC DNA]</scope>
    <source>
        <strain evidence="3">PB2801</strain>
    </source>
</reference>
<dbReference type="Proteomes" id="UP000008068">
    <property type="component" value="Unassembled WGS sequence"/>
</dbReference>
<gene>
    <name evidence="2" type="ORF">CAEBREN_00420</name>
</gene>
<keyword evidence="3" id="KW-1185">Reference proteome</keyword>
<dbReference type="Pfam" id="PF07735">
    <property type="entry name" value="FBA_2"/>
    <property type="match status" value="1"/>
</dbReference>
<dbReference type="InterPro" id="IPR012885">
    <property type="entry name" value="F-box_Sdz-33"/>
</dbReference>
<dbReference type="AlphaFoldDB" id="G0NZM3"/>
<dbReference type="HOGENOM" id="CLU_028840_1_2_1"/>
<name>G0NZM3_CAEBE</name>
<protein>
    <recommendedName>
        <fullName evidence="1">Sdz-33 F-box domain-containing protein</fullName>
    </recommendedName>
</protein>
<organism evidence="3">
    <name type="scientific">Caenorhabditis brenneri</name>
    <name type="common">Nematode worm</name>
    <dbReference type="NCBI Taxonomy" id="135651"/>
    <lineage>
        <taxon>Eukaryota</taxon>
        <taxon>Metazoa</taxon>
        <taxon>Ecdysozoa</taxon>
        <taxon>Nematoda</taxon>
        <taxon>Chromadorea</taxon>
        <taxon>Rhabditida</taxon>
        <taxon>Rhabditina</taxon>
        <taxon>Rhabditomorpha</taxon>
        <taxon>Rhabditoidea</taxon>
        <taxon>Rhabditidae</taxon>
        <taxon>Peloderinae</taxon>
        <taxon>Caenorhabditis</taxon>
    </lineage>
</organism>